<keyword evidence="2" id="KW-1185">Reference proteome</keyword>
<evidence type="ECO:0000313" key="2">
    <source>
        <dbReference type="Proteomes" id="UP000185744"/>
    </source>
</evidence>
<reference evidence="1" key="1">
    <citation type="submission" date="2016-12" db="EMBL/GenBank/DDBJ databases">
        <title>Discovery of methanogenic haloarchaea.</title>
        <authorList>
            <person name="Sorokin D.Y."/>
            <person name="Makarova K.S."/>
            <person name="Abbas B."/>
            <person name="Ferrer M."/>
            <person name="Golyshin P.N."/>
        </authorList>
    </citation>
    <scope>NUCLEOTIDE SEQUENCE [LARGE SCALE GENOMIC DNA]</scope>
    <source>
        <strain evidence="1">HMET1</strain>
    </source>
</reference>
<proteinExistence type="predicted"/>
<dbReference type="STRING" id="1903181.BTN85_0884"/>
<dbReference type="PIRSF" id="PIRSF004929">
    <property type="entry name" value="UCP004929"/>
    <property type="match status" value="1"/>
</dbReference>
<gene>
    <name evidence="1" type="ORF">BTN85_0884</name>
</gene>
<dbReference type="EMBL" id="MSDW01000001">
    <property type="protein sequence ID" value="OKY78393.1"/>
    <property type="molecule type" value="Genomic_DNA"/>
</dbReference>
<dbReference type="Proteomes" id="UP000185744">
    <property type="component" value="Unassembled WGS sequence"/>
</dbReference>
<sequence length="282" mass="31432">MGQNKHVLELLGRTKVILRDGKIESIDEPIIDFCPLMKKMKGVDSIKGMAEKQIETCKREFGFCTPNREFNEKDVVDFGISETLKVALEEDMLDAAVIVCEGSGTVITSNPGLVQGIGGRLSGIVEISPIKKIIEKIKEKNGYVLEPPRISQIDGYKKAKKMGFDRIAVTISSKKDIKRFRGFKDDEDLTLIGVHLTGLDNEKIERLVSMVDIATACASKKIRELSKEKANLQAGSSIPVYSYTQRGRDLILERAKSIDEKLKINVADLPELDEENQPRPLI</sequence>
<name>A0A1Q6DVL6_METT1</name>
<protein>
    <recommendedName>
        <fullName evidence="3">DUF2099 family protein</fullName>
    </recommendedName>
</protein>
<accession>A0A1Q6DVL6</accession>
<evidence type="ECO:0000313" key="1">
    <source>
        <dbReference type="EMBL" id="OKY78393.1"/>
    </source>
</evidence>
<organism evidence="1 2">
    <name type="scientific">Methanohalarchaeum thermophilum</name>
    <dbReference type="NCBI Taxonomy" id="1903181"/>
    <lineage>
        <taxon>Archaea</taxon>
        <taxon>Methanobacteriati</taxon>
        <taxon>Methanobacteriota</taxon>
        <taxon>Methanonatronarchaeia</taxon>
        <taxon>Methanonatronarchaeales</taxon>
        <taxon>Methanonatronarchaeaceae</taxon>
        <taxon>Candidatus Methanohalarchaeum</taxon>
    </lineage>
</organism>
<dbReference type="InterPro" id="IPR009181">
    <property type="entry name" value="Methan_mark_8"/>
</dbReference>
<dbReference type="AlphaFoldDB" id="A0A1Q6DVL6"/>
<dbReference type="FunCoup" id="A0A1Q6DVL6">
    <property type="interactions" value="1"/>
</dbReference>
<dbReference type="NCBIfam" id="TIGR03275">
    <property type="entry name" value="methan_mark_8"/>
    <property type="match status" value="1"/>
</dbReference>
<dbReference type="Pfam" id="PF09872">
    <property type="entry name" value="DUF2099"/>
    <property type="match status" value="1"/>
</dbReference>
<evidence type="ECO:0008006" key="3">
    <source>
        <dbReference type="Google" id="ProtNLM"/>
    </source>
</evidence>
<comment type="caution">
    <text evidence="1">The sequence shown here is derived from an EMBL/GenBank/DDBJ whole genome shotgun (WGS) entry which is preliminary data.</text>
</comment>
<dbReference type="InParanoid" id="A0A1Q6DVL6"/>